<keyword evidence="2" id="KW-1185">Reference proteome</keyword>
<sequence>MCRILFLNGQKGNFTVNDILVNINFQNIKIKIFGIFYYINSFQKLHLYPLISSSSSRKVPEKEKKHRNYKTSSRHIVVPIARHADPPSSSTSYKATPLSLVKFRLRKTEIGHFQVSGYCEVFRPPEFHQTSFRDTNGTVGFVSSSSSFSNCFWPLAHRRCLTI</sequence>
<organism evidence="1 2">
    <name type="scientific">Parasponia andersonii</name>
    <name type="common">Sponia andersonii</name>
    <dbReference type="NCBI Taxonomy" id="3476"/>
    <lineage>
        <taxon>Eukaryota</taxon>
        <taxon>Viridiplantae</taxon>
        <taxon>Streptophyta</taxon>
        <taxon>Embryophyta</taxon>
        <taxon>Tracheophyta</taxon>
        <taxon>Spermatophyta</taxon>
        <taxon>Magnoliopsida</taxon>
        <taxon>eudicotyledons</taxon>
        <taxon>Gunneridae</taxon>
        <taxon>Pentapetalae</taxon>
        <taxon>rosids</taxon>
        <taxon>fabids</taxon>
        <taxon>Rosales</taxon>
        <taxon>Cannabaceae</taxon>
        <taxon>Parasponia</taxon>
    </lineage>
</organism>
<dbReference type="AlphaFoldDB" id="A0A2P5CR15"/>
<dbReference type="Proteomes" id="UP000237105">
    <property type="component" value="Unassembled WGS sequence"/>
</dbReference>
<dbReference type="EMBL" id="JXTB01000104">
    <property type="protein sequence ID" value="PON63436.1"/>
    <property type="molecule type" value="Genomic_DNA"/>
</dbReference>
<protein>
    <submittedName>
        <fullName evidence="1">Uncharacterized protein</fullName>
    </submittedName>
</protein>
<comment type="caution">
    <text evidence="1">The sequence shown here is derived from an EMBL/GenBank/DDBJ whole genome shotgun (WGS) entry which is preliminary data.</text>
</comment>
<gene>
    <name evidence="1" type="ORF">PanWU01x14_131000</name>
</gene>
<proteinExistence type="predicted"/>
<accession>A0A2P5CR15</accession>
<reference evidence="2" key="1">
    <citation type="submission" date="2016-06" db="EMBL/GenBank/DDBJ databases">
        <title>Parallel loss of symbiosis genes in relatives of nitrogen-fixing non-legume Parasponia.</title>
        <authorList>
            <person name="Van Velzen R."/>
            <person name="Holmer R."/>
            <person name="Bu F."/>
            <person name="Rutten L."/>
            <person name="Van Zeijl A."/>
            <person name="Liu W."/>
            <person name="Santuari L."/>
            <person name="Cao Q."/>
            <person name="Sharma T."/>
            <person name="Shen D."/>
            <person name="Roswanjaya Y."/>
            <person name="Wardhani T."/>
            <person name="Kalhor M.S."/>
            <person name="Jansen J."/>
            <person name="Van den Hoogen J."/>
            <person name="Gungor B."/>
            <person name="Hartog M."/>
            <person name="Hontelez J."/>
            <person name="Verver J."/>
            <person name="Yang W.-C."/>
            <person name="Schijlen E."/>
            <person name="Repin R."/>
            <person name="Schilthuizen M."/>
            <person name="Schranz E."/>
            <person name="Heidstra R."/>
            <person name="Miyata K."/>
            <person name="Fedorova E."/>
            <person name="Kohlen W."/>
            <person name="Bisseling T."/>
            <person name="Smit S."/>
            <person name="Geurts R."/>
        </authorList>
    </citation>
    <scope>NUCLEOTIDE SEQUENCE [LARGE SCALE GENOMIC DNA]</scope>
    <source>
        <strain evidence="2">cv. WU1-14</strain>
    </source>
</reference>
<evidence type="ECO:0000313" key="1">
    <source>
        <dbReference type="EMBL" id="PON63436.1"/>
    </source>
</evidence>
<name>A0A2P5CR15_PARAD</name>
<evidence type="ECO:0000313" key="2">
    <source>
        <dbReference type="Proteomes" id="UP000237105"/>
    </source>
</evidence>